<comment type="caution">
    <text evidence="2">The sequence shown here is derived from an EMBL/GenBank/DDBJ whole genome shotgun (WGS) entry which is preliminary data.</text>
</comment>
<dbReference type="Proteomes" id="UP001254075">
    <property type="component" value="Unassembled WGS sequence"/>
</dbReference>
<name>A0AAW8W3X8_9LACO</name>
<evidence type="ECO:0000256" key="1">
    <source>
        <dbReference type="SAM" id="MobiDB-lite"/>
    </source>
</evidence>
<feature type="compositionally biased region" description="Low complexity" evidence="1">
    <location>
        <begin position="18"/>
        <end position="30"/>
    </location>
</feature>
<dbReference type="AlphaFoldDB" id="A0AAW8W3X8"/>
<sequence length="46" mass="4707">MAQSQASDASTSLHDASEASASAAMSASTAPRIIPLMPRPVGHRNE</sequence>
<evidence type="ECO:0000313" key="3">
    <source>
        <dbReference type="Proteomes" id="UP001254075"/>
    </source>
</evidence>
<dbReference type="RefSeq" id="WP_313844621.1">
    <property type="nucleotide sequence ID" value="NZ_JAVLAM010000001.1"/>
</dbReference>
<feature type="compositionally biased region" description="Polar residues" evidence="1">
    <location>
        <begin position="1"/>
        <end position="14"/>
    </location>
</feature>
<accession>A0AAW8W3X8</accession>
<organism evidence="2 3">
    <name type="scientific">Levilactobacillus namurensis</name>
    <dbReference type="NCBI Taxonomy" id="380393"/>
    <lineage>
        <taxon>Bacteria</taxon>
        <taxon>Bacillati</taxon>
        <taxon>Bacillota</taxon>
        <taxon>Bacilli</taxon>
        <taxon>Lactobacillales</taxon>
        <taxon>Lactobacillaceae</taxon>
        <taxon>Levilactobacillus</taxon>
    </lineage>
</organism>
<feature type="region of interest" description="Disordered" evidence="1">
    <location>
        <begin position="1"/>
        <end position="46"/>
    </location>
</feature>
<proteinExistence type="predicted"/>
<gene>
    <name evidence="2" type="ORF">RI532_03520</name>
</gene>
<reference evidence="2" key="1">
    <citation type="submission" date="2023-08" db="EMBL/GenBank/DDBJ databases">
        <authorList>
            <person name="Page C.A."/>
            <person name="Perez-Diaz I.M."/>
        </authorList>
    </citation>
    <scope>NUCLEOTIDE SEQUENCE</scope>
    <source>
        <strain evidence="2">3.8.38</strain>
    </source>
</reference>
<dbReference type="EMBL" id="JAVLAM010000001">
    <property type="protein sequence ID" value="MDT7013494.1"/>
    <property type="molecule type" value="Genomic_DNA"/>
</dbReference>
<protein>
    <submittedName>
        <fullName evidence="2">Uncharacterized protein</fullName>
    </submittedName>
</protein>
<evidence type="ECO:0000313" key="2">
    <source>
        <dbReference type="EMBL" id="MDT7013494.1"/>
    </source>
</evidence>